<evidence type="ECO:0000313" key="16">
    <source>
        <dbReference type="Proteomes" id="UP000005019"/>
    </source>
</evidence>
<dbReference type="Pfam" id="PF01510">
    <property type="entry name" value="Amidase_2"/>
    <property type="match status" value="1"/>
</dbReference>
<evidence type="ECO:0000256" key="13">
    <source>
        <dbReference type="SAM" id="MobiDB-lite"/>
    </source>
</evidence>
<dbReference type="GO" id="GO:0005737">
    <property type="term" value="C:cytoplasm"/>
    <property type="evidence" value="ECO:0007669"/>
    <property type="project" value="UniProtKB-SubCell"/>
</dbReference>
<dbReference type="GO" id="GO:0071555">
    <property type="term" value="P:cell wall organization"/>
    <property type="evidence" value="ECO:0007669"/>
    <property type="project" value="UniProtKB-KW"/>
</dbReference>
<keyword evidence="9" id="KW-0862">Zinc</keyword>
<proteinExistence type="inferred from homology"/>
<evidence type="ECO:0000259" key="14">
    <source>
        <dbReference type="SMART" id="SM00644"/>
    </source>
</evidence>
<dbReference type="RefSeq" id="WP_008057955.1">
    <property type="nucleotide sequence ID" value="NZ_AFHG01000028.1"/>
</dbReference>
<evidence type="ECO:0000256" key="2">
    <source>
        <dbReference type="ARBA" id="ARBA00001947"/>
    </source>
</evidence>
<evidence type="ECO:0000256" key="11">
    <source>
        <dbReference type="ARBA" id="ARBA00039257"/>
    </source>
</evidence>
<dbReference type="InterPro" id="IPR036505">
    <property type="entry name" value="Amidase/PGRP_sf"/>
</dbReference>
<dbReference type="SUPFAM" id="SSF55846">
    <property type="entry name" value="N-acetylmuramoyl-L-alanine amidase-like"/>
    <property type="match status" value="1"/>
</dbReference>
<evidence type="ECO:0000256" key="12">
    <source>
        <dbReference type="ARBA" id="ARBA00042615"/>
    </source>
</evidence>
<evidence type="ECO:0000256" key="10">
    <source>
        <dbReference type="ARBA" id="ARBA00023316"/>
    </source>
</evidence>
<dbReference type="eggNOG" id="COG3023">
    <property type="taxonomic scope" value="Bacteria"/>
</dbReference>
<comment type="cofactor">
    <cofactor evidence="2">
        <name>Zn(2+)</name>
        <dbReference type="ChEBI" id="CHEBI:29105"/>
    </cofactor>
</comment>
<comment type="subcellular location">
    <subcellularLocation>
        <location evidence="3">Cytoplasm</location>
    </subcellularLocation>
</comment>
<dbReference type="CDD" id="cd06583">
    <property type="entry name" value="PGRP"/>
    <property type="match status" value="1"/>
</dbReference>
<gene>
    <name evidence="15" type="ORF">METUNv1_00213</name>
</gene>
<evidence type="ECO:0000256" key="3">
    <source>
        <dbReference type="ARBA" id="ARBA00004496"/>
    </source>
</evidence>
<accession>F5R7K5</accession>
<feature type="compositionally biased region" description="Basic and acidic residues" evidence="13">
    <location>
        <begin position="24"/>
        <end position="33"/>
    </location>
</feature>
<sequence>MELTIDADGWCTTARRVESPNQDARPDPDRPDGADADPVSLVVVHCISLPPGEFGGPYIEDLFLNRLDPAAHPYFVDVAPLRVSAHFVVRRDGELLQCVPTVRRAWHAGVSSWRGRSRCNDFSVGIELEGCNVLPYEDVQYAVLRALVAALKRRHPVADVVGHSDIAPGRKVDPGACFDWKRLPDAVRPD</sequence>
<dbReference type="NCBIfam" id="NF008758">
    <property type="entry name" value="PRK11789.1"/>
    <property type="match status" value="1"/>
</dbReference>
<evidence type="ECO:0000256" key="7">
    <source>
        <dbReference type="ARBA" id="ARBA00022723"/>
    </source>
</evidence>
<feature type="domain" description="N-acetylmuramoyl-L-alanine amidase" evidence="14">
    <location>
        <begin position="28"/>
        <end position="175"/>
    </location>
</feature>
<protein>
    <recommendedName>
        <fullName evidence="11">1,6-anhydro-N-acetylmuramyl-L-alanine amidase AmpD</fullName>
        <ecNumber evidence="5">3.5.1.28</ecNumber>
    </recommendedName>
    <alternativeName>
        <fullName evidence="12">N-acetylmuramoyl-L-alanine amidase</fullName>
    </alternativeName>
</protein>
<keyword evidence="8" id="KW-0378">Hydrolase</keyword>
<dbReference type="Proteomes" id="UP000005019">
    <property type="component" value="Unassembled WGS sequence"/>
</dbReference>
<comment type="similarity">
    <text evidence="4">Belongs to the N-acetylmuramoyl-L-alanine amidase 2 family.</text>
</comment>
<organism evidence="15 16">
    <name type="scientific">Methyloversatilis universalis (strain ATCC BAA-1314 / DSM 25237 / JCM 13912 / CCUG 52030 / FAM5)</name>
    <dbReference type="NCBI Taxonomy" id="1000565"/>
    <lineage>
        <taxon>Bacteria</taxon>
        <taxon>Pseudomonadati</taxon>
        <taxon>Pseudomonadota</taxon>
        <taxon>Betaproteobacteria</taxon>
        <taxon>Nitrosomonadales</taxon>
        <taxon>Sterolibacteriaceae</taxon>
        <taxon>Methyloversatilis</taxon>
    </lineage>
</organism>
<evidence type="ECO:0000256" key="4">
    <source>
        <dbReference type="ARBA" id="ARBA00007553"/>
    </source>
</evidence>
<dbReference type="EC" id="3.5.1.28" evidence="5"/>
<keyword evidence="10" id="KW-0961">Cell wall biogenesis/degradation</keyword>
<keyword evidence="6" id="KW-0963">Cytoplasm</keyword>
<dbReference type="EMBL" id="AFHG01000028">
    <property type="protein sequence ID" value="EGK73582.1"/>
    <property type="molecule type" value="Genomic_DNA"/>
</dbReference>
<name>F5R7K5_METUF</name>
<dbReference type="PANTHER" id="PTHR30417:SF4">
    <property type="entry name" value="1,6-ANHYDRO-N-ACETYLMURAMYL-L-ALANINE AMIDASE AMPD"/>
    <property type="match status" value="1"/>
</dbReference>
<dbReference type="InterPro" id="IPR002502">
    <property type="entry name" value="Amidase_domain"/>
</dbReference>
<comment type="catalytic activity">
    <reaction evidence="1">
        <text>Hydrolyzes the link between N-acetylmuramoyl residues and L-amino acid residues in certain cell-wall glycopeptides.</text>
        <dbReference type="EC" id="3.5.1.28"/>
    </reaction>
</comment>
<dbReference type="AlphaFoldDB" id="F5R7K5"/>
<dbReference type="GO" id="GO:0046872">
    <property type="term" value="F:metal ion binding"/>
    <property type="evidence" value="ECO:0007669"/>
    <property type="project" value="UniProtKB-KW"/>
</dbReference>
<feature type="region of interest" description="Disordered" evidence="13">
    <location>
        <begin position="14"/>
        <end position="34"/>
    </location>
</feature>
<evidence type="ECO:0000256" key="5">
    <source>
        <dbReference type="ARBA" id="ARBA00011901"/>
    </source>
</evidence>
<dbReference type="InterPro" id="IPR051206">
    <property type="entry name" value="NAMLAA_amidase_2"/>
</dbReference>
<dbReference type="Gene3D" id="3.40.80.10">
    <property type="entry name" value="Peptidoglycan recognition protein-like"/>
    <property type="match status" value="1"/>
</dbReference>
<reference evidence="15 16" key="1">
    <citation type="journal article" date="2011" name="J. Bacteriol.">
        <title>Genome sequence of Methyloversatilis universalis FAM5T, a methylotrophic representative of the order Rhodocyclales.</title>
        <authorList>
            <person name="Kittichotirat W."/>
            <person name="Good N.M."/>
            <person name="Hall R."/>
            <person name="Bringel F."/>
            <person name="Lajus A."/>
            <person name="Medigue C."/>
            <person name="Smalley N.E."/>
            <person name="Beck D."/>
            <person name="Bumgarner R."/>
            <person name="Vuilleumier S."/>
            <person name="Kalyuzhnaya M.G."/>
        </authorList>
    </citation>
    <scope>NUCLEOTIDE SEQUENCE [LARGE SCALE GENOMIC DNA]</scope>
    <source>
        <strain evidence="16">ATCC BAA-1314 / JCM 13912 / FAM5</strain>
    </source>
</reference>
<evidence type="ECO:0000256" key="8">
    <source>
        <dbReference type="ARBA" id="ARBA00022801"/>
    </source>
</evidence>
<comment type="caution">
    <text evidence="15">The sequence shown here is derived from an EMBL/GenBank/DDBJ whole genome shotgun (WGS) entry which is preliminary data.</text>
</comment>
<dbReference type="GO" id="GO:0009253">
    <property type="term" value="P:peptidoglycan catabolic process"/>
    <property type="evidence" value="ECO:0007669"/>
    <property type="project" value="InterPro"/>
</dbReference>
<evidence type="ECO:0000256" key="6">
    <source>
        <dbReference type="ARBA" id="ARBA00022490"/>
    </source>
</evidence>
<keyword evidence="7" id="KW-0479">Metal-binding</keyword>
<dbReference type="STRING" id="1000565.METUNv1_00213"/>
<dbReference type="OrthoDB" id="9794842at2"/>
<evidence type="ECO:0000313" key="15">
    <source>
        <dbReference type="EMBL" id="EGK73582.1"/>
    </source>
</evidence>
<keyword evidence="16" id="KW-1185">Reference proteome</keyword>
<dbReference type="GO" id="GO:0009254">
    <property type="term" value="P:peptidoglycan turnover"/>
    <property type="evidence" value="ECO:0007669"/>
    <property type="project" value="TreeGrafter"/>
</dbReference>
<evidence type="ECO:0000256" key="9">
    <source>
        <dbReference type="ARBA" id="ARBA00022833"/>
    </source>
</evidence>
<dbReference type="GO" id="GO:0008745">
    <property type="term" value="F:N-acetylmuramoyl-L-alanine amidase activity"/>
    <property type="evidence" value="ECO:0007669"/>
    <property type="project" value="UniProtKB-EC"/>
</dbReference>
<dbReference type="PANTHER" id="PTHR30417">
    <property type="entry name" value="N-ACETYLMURAMOYL-L-ALANINE AMIDASE AMID"/>
    <property type="match status" value="1"/>
</dbReference>
<dbReference type="SMART" id="SM00644">
    <property type="entry name" value="Ami_2"/>
    <property type="match status" value="1"/>
</dbReference>
<evidence type="ECO:0000256" key="1">
    <source>
        <dbReference type="ARBA" id="ARBA00001561"/>
    </source>
</evidence>